<dbReference type="InterPro" id="IPR036971">
    <property type="entry name" value="PDEase_catalytic_dom_sf"/>
</dbReference>
<reference evidence="7 8" key="1">
    <citation type="submission" date="2010-05" db="EMBL/GenBank/DDBJ databases">
        <title>The Genome Sequence of Thecamonas trahens ATCC 50062.</title>
        <authorList>
            <consortium name="The Broad Institute Genome Sequencing Platform"/>
            <person name="Russ C."/>
            <person name="Cuomo C."/>
            <person name="Shea T."/>
            <person name="Young S.K."/>
            <person name="Zeng Q."/>
            <person name="Koehrsen M."/>
            <person name="Haas B."/>
            <person name="Borodovsky M."/>
            <person name="Guigo R."/>
            <person name="Alvarado L."/>
            <person name="Berlin A."/>
            <person name="Bochicchio J."/>
            <person name="Borenstein D."/>
            <person name="Chapman S."/>
            <person name="Chen Z."/>
            <person name="Freedman E."/>
            <person name="Gellesch M."/>
            <person name="Goldberg J."/>
            <person name="Griggs A."/>
            <person name="Gujja S."/>
            <person name="Heilman E."/>
            <person name="Heiman D."/>
            <person name="Hepburn T."/>
            <person name="Howarth C."/>
            <person name="Jen D."/>
            <person name="Larson L."/>
            <person name="Mehta T."/>
            <person name="Park D."/>
            <person name="Pearson M."/>
            <person name="Roberts A."/>
            <person name="Saif S."/>
            <person name="Shenoy N."/>
            <person name="Sisk P."/>
            <person name="Stolte C."/>
            <person name="Sykes S."/>
            <person name="Thomson T."/>
            <person name="Walk T."/>
            <person name="White J."/>
            <person name="Yandava C."/>
            <person name="Burger G."/>
            <person name="Gray M.W."/>
            <person name="Holland P.W.H."/>
            <person name="King N."/>
            <person name="Lang F.B.F."/>
            <person name="Roger A.J."/>
            <person name="Ruiz-Trillo I."/>
            <person name="Lander E."/>
            <person name="Nusbaum C."/>
        </authorList>
    </citation>
    <scope>NUCLEOTIDE SEQUENCE [LARGE SCALE GENOMIC DNA]</scope>
    <source>
        <strain evidence="7 8">ATCC 50062</strain>
    </source>
</reference>
<dbReference type="RefSeq" id="XP_013761193.1">
    <property type="nucleotide sequence ID" value="XM_013905739.1"/>
</dbReference>
<dbReference type="AlphaFoldDB" id="A0A0L0DVQ3"/>
<proteinExistence type="predicted"/>
<dbReference type="Pfam" id="PF00233">
    <property type="entry name" value="PDEase_I"/>
    <property type="match status" value="1"/>
</dbReference>
<dbReference type="PROSITE" id="PS51845">
    <property type="entry name" value="PDEASE_I_2"/>
    <property type="match status" value="1"/>
</dbReference>
<feature type="binding site" evidence="4">
    <location>
        <position position="126"/>
    </location>
    <ligand>
        <name>AMP</name>
        <dbReference type="ChEBI" id="CHEBI:456215"/>
    </ligand>
</feature>
<dbReference type="GO" id="GO:0007165">
    <property type="term" value="P:signal transduction"/>
    <property type="evidence" value="ECO:0007669"/>
    <property type="project" value="InterPro"/>
</dbReference>
<organism evidence="7 8">
    <name type="scientific">Thecamonas trahens ATCC 50062</name>
    <dbReference type="NCBI Taxonomy" id="461836"/>
    <lineage>
        <taxon>Eukaryota</taxon>
        <taxon>Apusozoa</taxon>
        <taxon>Apusomonadida</taxon>
        <taxon>Apusomonadidae</taxon>
        <taxon>Thecamonas</taxon>
    </lineage>
</organism>
<keyword evidence="2" id="KW-0378">Hydrolase</keyword>
<dbReference type="EMBL" id="GL349440">
    <property type="protein sequence ID" value="KNC56156.1"/>
    <property type="molecule type" value="Genomic_DNA"/>
</dbReference>
<dbReference type="InterPro" id="IPR003607">
    <property type="entry name" value="HD/PDEase_dom"/>
</dbReference>
<dbReference type="GeneID" id="25561872"/>
<dbReference type="InterPro" id="IPR023088">
    <property type="entry name" value="PDEase"/>
</dbReference>
<gene>
    <name evidence="7" type="ORF">AMSG_02172</name>
</gene>
<keyword evidence="8" id="KW-1185">Reference proteome</keyword>
<dbReference type="InterPro" id="IPR023174">
    <property type="entry name" value="PDEase_CS"/>
</dbReference>
<feature type="binding site" evidence="5">
    <location>
        <position position="86"/>
    </location>
    <ligand>
        <name>Zn(2+)</name>
        <dbReference type="ChEBI" id="CHEBI:29105"/>
        <label>1</label>
    </ligand>
</feature>
<dbReference type="PRINTS" id="PR00387">
    <property type="entry name" value="PDIESTERASE1"/>
</dbReference>
<evidence type="ECO:0000313" key="8">
    <source>
        <dbReference type="Proteomes" id="UP000054408"/>
    </source>
</evidence>
<dbReference type="OMA" id="YHCHART"/>
<dbReference type="PANTHER" id="PTHR11347">
    <property type="entry name" value="CYCLIC NUCLEOTIDE PHOSPHODIESTERASE"/>
    <property type="match status" value="1"/>
</dbReference>
<dbReference type="CDD" id="cd00077">
    <property type="entry name" value="HDc"/>
    <property type="match status" value="1"/>
</dbReference>
<evidence type="ECO:0000313" key="7">
    <source>
        <dbReference type="EMBL" id="KNC56156.1"/>
    </source>
</evidence>
<feature type="binding site" evidence="4">
    <location>
        <begin position="82"/>
        <end position="86"/>
    </location>
    <ligand>
        <name>AMP</name>
        <dbReference type="ChEBI" id="CHEBI:456215"/>
    </ligand>
</feature>
<sequence>MDADMGGGAEGGDPRAFLTEEVKDAAGRVDFDMFAYSKEQLVYVVEYMFHSLGFVDAFGLDEEVIVAFLHALRESYNNVPFHNFYHCFCVTQMAYCVFVAAAGEDESVFLNVFEKFVVFVSALCHDVDHPGFSNSYQINAQTPLAMVYNDMSCLENHHCSQAFALFKQPGCNLLAPFSREQYKELRRLMVKLILVTDLANHSAAKAKFDAAVADGTLDLTARASRDMLCQVVIMACDISNEVRPFAIARPWADRITAEWGNQVAVEKALGLPFLPFMDAETVVVPKSQIGFINDILHPIWTSLMAVVEPVRAFEANILANREAYAVELASLTPAQK</sequence>
<evidence type="ECO:0000256" key="5">
    <source>
        <dbReference type="PIRSR" id="PIRSR623088-3"/>
    </source>
</evidence>
<dbReference type="PROSITE" id="PS00126">
    <property type="entry name" value="PDEASE_I_1"/>
    <property type="match status" value="1"/>
</dbReference>
<dbReference type="STRING" id="461836.A0A0L0DVQ3"/>
<evidence type="ECO:0000256" key="2">
    <source>
        <dbReference type="ARBA" id="ARBA00022801"/>
    </source>
</evidence>
<evidence type="ECO:0000256" key="3">
    <source>
        <dbReference type="PIRSR" id="PIRSR623088-1"/>
    </source>
</evidence>
<dbReference type="eggNOG" id="KOG3689">
    <property type="taxonomic scope" value="Eukaryota"/>
</dbReference>
<dbReference type="Proteomes" id="UP000054408">
    <property type="component" value="Unassembled WGS sequence"/>
</dbReference>
<evidence type="ECO:0000256" key="4">
    <source>
        <dbReference type="PIRSR" id="PIRSR623088-2"/>
    </source>
</evidence>
<feature type="active site" description="Proton donor" evidence="3">
    <location>
        <position position="82"/>
    </location>
</feature>
<evidence type="ECO:0000259" key="6">
    <source>
        <dbReference type="PROSITE" id="PS51845"/>
    </source>
</evidence>
<feature type="binding site" evidence="5">
    <location>
        <position position="237"/>
    </location>
    <ligand>
        <name>Zn(2+)</name>
        <dbReference type="ChEBI" id="CHEBI:29105"/>
        <label>1</label>
    </ligand>
</feature>
<dbReference type="Gene3D" id="1.10.1300.10">
    <property type="entry name" value="3'5'-cyclic nucleotide phosphodiesterase, catalytic domain"/>
    <property type="match status" value="1"/>
</dbReference>
<feature type="binding site" evidence="5">
    <location>
        <position position="125"/>
    </location>
    <ligand>
        <name>Zn(2+)</name>
        <dbReference type="ChEBI" id="CHEBI:29105"/>
        <label>1</label>
    </ligand>
</feature>
<accession>A0A0L0DVQ3</accession>
<name>A0A0L0DVQ3_THETB</name>
<feature type="binding site" evidence="4">
    <location>
        <position position="288"/>
    </location>
    <ligand>
        <name>AMP</name>
        <dbReference type="ChEBI" id="CHEBI:456215"/>
    </ligand>
</feature>
<dbReference type="GO" id="GO:0046872">
    <property type="term" value="F:metal ion binding"/>
    <property type="evidence" value="ECO:0007669"/>
    <property type="project" value="UniProtKB-KW"/>
</dbReference>
<feature type="binding site" evidence="4">
    <location>
        <position position="237"/>
    </location>
    <ligand>
        <name>AMP</name>
        <dbReference type="ChEBI" id="CHEBI:456215"/>
    </ligand>
</feature>
<feature type="domain" description="PDEase" evidence="6">
    <location>
        <begin position="10"/>
        <end position="336"/>
    </location>
</feature>
<protein>
    <submittedName>
        <fullName evidence="7">High-affinity cGMP-specific 3',5'-cyclic phosphodiesterase 9A</fullName>
    </submittedName>
</protein>
<keyword evidence="1 5" id="KW-0479">Metal-binding</keyword>
<dbReference type="SUPFAM" id="SSF109604">
    <property type="entry name" value="HD-domain/PDEase-like"/>
    <property type="match status" value="1"/>
</dbReference>
<dbReference type="SMART" id="SM00471">
    <property type="entry name" value="HDc"/>
    <property type="match status" value="1"/>
</dbReference>
<evidence type="ECO:0000256" key="1">
    <source>
        <dbReference type="ARBA" id="ARBA00022723"/>
    </source>
</evidence>
<dbReference type="OrthoDB" id="546632at2759"/>
<feature type="binding site" evidence="5">
    <location>
        <position position="126"/>
    </location>
    <ligand>
        <name>Zn(2+)</name>
        <dbReference type="ChEBI" id="CHEBI:29105"/>
        <label>1</label>
    </ligand>
</feature>
<dbReference type="GO" id="GO:0004114">
    <property type="term" value="F:3',5'-cyclic-nucleotide phosphodiesterase activity"/>
    <property type="evidence" value="ECO:0007669"/>
    <property type="project" value="InterPro"/>
</dbReference>
<feature type="binding site" evidence="5">
    <location>
        <position position="126"/>
    </location>
    <ligand>
        <name>Zn(2+)</name>
        <dbReference type="ChEBI" id="CHEBI:29105"/>
        <label>2</label>
    </ligand>
</feature>
<dbReference type="InterPro" id="IPR002073">
    <property type="entry name" value="PDEase_catalytic_dom"/>
</dbReference>